<comment type="caution">
    <text evidence="2">The sequence shown here is derived from an EMBL/GenBank/DDBJ whole genome shotgun (WGS) entry which is preliminary data.</text>
</comment>
<dbReference type="EMBL" id="JADFTS010000001">
    <property type="protein sequence ID" value="KAF9623334.1"/>
    <property type="molecule type" value="Genomic_DNA"/>
</dbReference>
<gene>
    <name evidence="2" type="ORF">IFM89_000823</name>
</gene>
<feature type="region of interest" description="Disordered" evidence="1">
    <location>
        <begin position="1"/>
        <end position="55"/>
    </location>
</feature>
<protein>
    <submittedName>
        <fullName evidence="2">Uncharacterized protein</fullName>
    </submittedName>
</protein>
<organism evidence="2 3">
    <name type="scientific">Coptis chinensis</name>
    <dbReference type="NCBI Taxonomy" id="261450"/>
    <lineage>
        <taxon>Eukaryota</taxon>
        <taxon>Viridiplantae</taxon>
        <taxon>Streptophyta</taxon>
        <taxon>Embryophyta</taxon>
        <taxon>Tracheophyta</taxon>
        <taxon>Spermatophyta</taxon>
        <taxon>Magnoliopsida</taxon>
        <taxon>Ranunculales</taxon>
        <taxon>Ranunculaceae</taxon>
        <taxon>Coptidoideae</taxon>
        <taxon>Coptis</taxon>
    </lineage>
</organism>
<proteinExistence type="predicted"/>
<accession>A0A835MDR0</accession>
<dbReference type="Proteomes" id="UP000631114">
    <property type="component" value="Unassembled WGS sequence"/>
</dbReference>
<evidence type="ECO:0000313" key="2">
    <source>
        <dbReference type="EMBL" id="KAF9623334.1"/>
    </source>
</evidence>
<sequence>MVCDEAIGQSSEQGDGQSREQGEEENQNQGDGFAGSSKRPLGVEQDGSGYGFQQQHLSNNPTSSFGFLPPSLDSDAIADTIKSFFPLQLLQHHLQSIFQTTHLTPFQELVATLKIFDFHFSHFKTQFYFTINIPILILLHQEIGRFQRMVAWNAGYDAHDGGGGGSGVGFVFN</sequence>
<dbReference type="AlphaFoldDB" id="A0A835MDR0"/>
<keyword evidence="3" id="KW-1185">Reference proteome</keyword>
<name>A0A835MDR0_9MAGN</name>
<dbReference type="OrthoDB" id="1927134at2759"/>
<evidence type="ECO:0000313" key="3">
    <source>
        <dbReference type="Proteomes" id="UP000631114"/>
    </source>
</evidence>
<evidence type="ECO:0000256" key="1">
    <source>
        <dbReference type="SAM" id="MobiDB-lite"/>
    </source>
</evidence>
<reference evidence="2 3" key="1">
    <citation type="submission" date="2020-10" db="EMBL/GenBank/DDBJ databases">
        <title>The Coptis chinensis genome and diversification of protoberbering-type alkaloids.</title>
        <authorList>
            <person name="Wang B."/>
            <person name="Shu S."/>
            <person name="Song C."/>
            <person name="Liu Y."/>
        </authorList>
    </citation>
    <scope>NUCLEOTIDE SEQUENCE [LARGE SCALE GENOMIC DNA]</scope>
    <source>
        <strain evidence="2">HL-2020</strain>
        <tissue evidence="2">Leaf</tissue>
    </source>
</reference>